<sequence length="68" mass="7502">MRDCNNLSRIVEFIIFSGEGRIYRNLAGGSANPVSTVISQDGRPLPRTSLTPRTGKNRRLELLWSVGG</sequence>
<name>A0A9D4ND29_DREPO</name>
<accession>A0A9D4ND29</accession>
<comment type="caution">
    <text evidence="1">The sequence shown here is derived from an EMBL/GenBank/DDBJ whole genome shotgun (WGS) entry which is preliminary data.</text>
</comment>
<gene>
    <name evidence="1" type="ORF">DPMN_015668</name>
</gene>
<dbReference type="EMBL" id="JAIWYP010000001">
    <property type="protein sequence ID" value="KAH3891564.1"/>
    <property type="molecule type" value="Genomic_DNA"/>
</dbReference>
<proteinExistence type="predicted"/>
<reference evidence="1" key="2">
    <citation type="submission" date="2020-11" db="EMBL/GenBank/DDBJ databases">
        <authorList>
            <person name="McCartney M.A."/>
            <person name="Auch B."/>
            <person name="Kono T."/>
            <person name="Mallez S."/>
            <person name="Becker A."/>
            <person name="Gohl D.M."/>
            <person name="Silverstein K.A.T."/>
            <person name="Koren S."/>
            <person name="Bechman K.B."/>
            <person name="Herman A."/>
            <person name="Abrahante J.E."/>
            <person name="Garbe J."/>
        </authorList>
    </citation>
    <scope>NUCLEOTIDE SEQUENCE</scope>
    <source>
        <strain evidence="1">Duluth1</strain>
        <tissue evidence="1">Whole animal</tissue>
    </source>
</reference>
<dbReference type="AlphaFoldDB" id="A0A9D4ND29"/>
<evidence type="ECO:0000313" key="1">
    <source>
        <dbReference type="EMBL" id="KAH3891564.1"/>
    </source>
</evidence>
<keyword evidence="2" id="KW-1185">Reference proteome</keyword>
<evidence type="ECO:0000313" key="2">
    <source>
        <dbReference type="Proteomes" id="UP000828390"/>
    </source>
</evidence>
<reference evidence="1" key="1">
    <citation type="journal article" date="2019" name="bioRxiv">
        <title>The Genome of the Zebra Mussel, Dreissena polymorpha: A Resource for Invasive Species Research.</title>
        <authorList>
            <person name="McCartney M.A."/>
            <person name="Auch B."/>
            <person name="Kono T."/>
            <person name="Mallez S."/>
            <person name="Zhang Y."/>
            <person name="Obille A."/>
            <person name="Becker A."/>
            <person name="Abrahante J.E."/>
            <person name="Garbe J."/>
            <person name="Badalamenti J.P."/>
            <person name="Herman A."/>
            <person name="Mangelson H."/>
            <person name="Liachko I."/>
            <person name="Sullivan S."/>
            <person name="Sone E.D."/>
            <person name="Koren S."/>
            <person name="Silverstein K.A.T."/>
            <person name="Beckman K.B."/>
            <person name="Gohl D.M."/>
        </authorList>
    </citation>
    <scope>NUCLEOTIDE SEQUENCE</scope>
    <source>
        <strain evidence="1">Duluth1</strain>
        <tissue evidence="1">Whole animal</tissue>
    </source>
</reference>
<protein>
    <submittedName>
        <fullName evidence="1">Uncharacterized protein</fullName>
    </submittedName>
</protein>
<organism evidence="1 2">
    <name type="scientific">Dreissena polymorpha</name>
    <name type="common">Zebra mussel</name>
    <name type="synonym">Mytilus polymorpha</name>
    <dbReference type="NCBI Taxonomy" id="45954"/>
    <lineage>
        <taxon>Eukaryota</taxon>
        <taxon>Metazoa</taxon>
        <taxon>Spiralia</taxon>
        <taxon>Lophotrochozoa</taxon>
        <taxon>Mollusca</taxon>
        <taxon>Bivalvia</taxon>
        <taxon>Autobranchia</taxon>
        <taxon>Heteroconchia</taxon>
        <taxon>Euheterodonta</taxon>
        <taxon>Imparidentia</taxon>
        <taxon>Neoheterodontei</taxon>
        <taxon>Myida</taxon>
        <taxon>Dreissenoidea</taxon>
        <taxon>Dreissenidae</taxon>
        <taxon>Dreissena</taxon>
    </lineage>
</organism>
<dbReference type="Proteomes" id="UP000828390">
    <property type="component" value="Unassembled WGS sequence"/>
</dbReference>